<dbReference type="RefSeq" id="XP_020076859.1">
    <property type="nucleotide sequence ID" value="XM_020218713.1"/>
</dbReference>
<evidence type="ECO:0000256" key="2">
    <source>
        <dbReference type="ARBA" id="ARBA00023242"/>
    </source>
</evidence>
<dbReference type="SUPFAM" id="SSF48452">
    <property type="entry name" value="TPR-like"/>
    <property type="match status" value="2"/>
</dbReference>
<dbReference type="AlphaFoldDB" id="A0A1E4RKH8"/>
<evidence type="ECO:0000256" key="1">
    <source>
        <dbReference type="ARBA" id="ARBA00022737"/>
    </source>
</evidence>
<dbReference type="GO" id="GO:0005737">
    <property type="term" value="C:cytoplasm"/>
    <property type="evidence" value="ECO:0007669"/>
    <property type="project" value="UniProtKB-SubCell"/>
</dbReference>
<feature type="region of interest" description="Disordered" evidence="5">
    <location>
        <begin position="387"/>
        <end position="420"/>
    </location>
</feature>
<proteinExistence type="predicted"/>
<dbReference type="Proteomes" id="UP000095085">
    <property type="component" value="Unassembled WGS sequence"/>
</dbReference>
<evidence type="ECO:0000256" key="5">
    <source>
        <dbReference type="SAM" id="MobiDB-lite"/>
    </source>
</evidence>
<dbReference type="EMBL" id="KV454540">
    <property type="protein sequence ID" value="ODV67792.1"/>
    <property type="molecule type" value="Genomic_DNA"/>
</dbReference>
<dbReference type="InterPro" id="IPR008847">
    <property type="entry name" value="Suf"/>
</dbReference>
<comment type="function">
    <text evidence="4">Component of the cleavage factor IA (CFIA) complex, which is involved in the endonucleolytic cleavage during polyadenylation-dependent pre-mRNA 3'-end formation.</text>
</comment>
<gene>
    <name evidence="7" type="ORF">HYPBUDRAFT_10962</name>
</gene>
<dbReference type="PANTHER" id="PTHR19980:SF0">
    <property type="entry name" value="CLEAVAGE STIMULATION FACTOR SUBUNIT 3"/>
    <property type="match status" value="1"/>
</dbReference>
<dbReference type="GO" id="GO:0005634">
    <property type="term" value="C:nucleus"/>
    <property type="evidence" value="ECO:0007669"/>
    <property type="project" value="UniProtKB-SubCell"/>
</dbReference>
<feature type="compositionally biased region" description="Acidic residues" evidence="5">
    <location>
        <begin position="406"/>
        <end position="415"/>
    </location>
</feature>
<keyword evidence="2 4" id="KW-0539">Nucleus</keyword>
<dbReference type="Pfam" id="PF05843">
    <property type="entry name" value="Suf"/>
    <property type="match status" value="1"/>
</dbReference>
<protein>
    <recommendedName>
        <fullName evidence="3 4">mRNA 3'-end-processing protein RNA14</fullName>
    </recommendedName>
</protein>
<dbReference type="GO" id="GO:0003729">
    <property type="term" value="F:mRNA binding"/>
    <property type="evidence" value="ECO:0007669"/>
    <property type="project" value="TreeGrafter"/>
</dbReference>
<dbReference type="GO" id="GO:0180010">
    <property type="term" value="P:co-transcriptional mRNA 3'-end processing, cleavage and polyadenylation pathway"/>
    <property type="evidence" value="ECO:0007669"/>
    <property type="project" value="UniProtKB-UniRule"/>
</dbReference>
<evidence type="ECO:0000256" key="3">
    <source>
        <dbReference type="ARBA" id="ARBA00026188"/>
    </source>
</evidence>
<evidence type="ECO:0000313" key="8">
    <source>
        <dbReference type="Proteomes" id="UP000095085"/>
    </source>
</evidence>
<sequence length="742" mass="86867">MPTSMSTSHNRKRLALDLIGQLEEEVEINPLDNVSWTKLIKQVLAKDKEEQVRLVFEKYLSIFKFDGAQWYNYINYELNRGEFQKVQQLFPRCLTTTPNVELCRLYVSYVRRVNDVITGGEKARGIVIQAFEFAVARVGIDINSSDLWLDYIEFLKFWTPAASWEQQQKVDLIRKVYKRCLSIPTEKIETMWSTYTKWENDINTATASKFIAEKSTSFMEARSWNTEWHNITQLLKREIIPFGITNDKDSMVSNQMKLWFNWIELEKENKLNLKEAASVRQRIEYVYKQSISALPFVPEIWFRFNKFLLSNNEEANLSNCIEQTEEALKLNDHSFLLSFQLSELYEKDNSFNQASTTLNNLIDVYIKDDNLVVEKIEKILEEKKINQVSNGDNEDMQESTFNGEKDNDDDDDEEESVKNSQAQKILNRFTEEESDHLIELQEKHEELSKLITLIYTKLMIMSKRAEGMKESRTVFKQARKNYKSLGYQLFTEHALMEYYADRQKNADNIFKLAMKNYSTNGEFLLSYLNYLVLTNAVESIKVFFESAVTNLLKEITQEKESLNNTLDLYQTKSKTKNIEQNQYYMKKIIKKYVRFASNYLDIDTVKSLENRYEQFFPDDDPLELFADRYKSDSFDVISKYDLGKQVTSENVDPDLNRDSKRRKIESSLDNYTPEAESLPVHDEISQKPAVEVNQHGFVGNTVYNLLQILPNAGYFGPPPEHVFNTGKLVELFSNLPDIPDNL</sequence>
<accession>A0A1E4RKH8</accession>
<dbReference type="InterPro" id="IPR011990">
    <property type="entry name" value="TPR-like_helical_dom_sf"/>
</dbReference>
<dbReference type="InterPro" id="IPR003107">
    <property type="entry name" value="HAT"/>
</dbReference>
<keyword evidence="1" id="KW-0677">Repeat</keyword>
<keyword evidence="8" id="KW-1185">Reference proteome</keyword>
<organism evidence="7 8">
    <name type="scientific">Hyphopichia burtonii NRRL Y-1933</name>
    <dbReference type="NCBI Taxonomy" id="984485"/>
    <lineage>
        <taxon>Eukaryota</taxon>
        <taxon>Fungi</taxon>
        <taxon>Dikarya</taxon>
        <taxon>Ascomycota</taxon>
        <taxon>Saccharomycotina</taxon>
        <taxon>Pichiomycetes</taxon>
        <taxon>Debaryomycetaceae</taxon>
        <taxon>Hyphopichia</taxon>
    </lineage>
</organism>
<comment type="subcellular location">
    <subcellularLocation>
        <location evidence="4">Nucleus</location>
    </subcellularLocation>
    <subcellularLocation>
        <location evidence="4">Cytoplasm</location>
    </subcellularLocation>
    <text evidence="4">Nucleus and/or cytoplasm.</text>
</comment>
<evidence type="ECO:0000313" key="7">
    <source>
        <dbReference type="EMBL" id="ODV67792.1"/>
    </source>
</evidence>
<keyword evidence="4" id="KW-0507">mRNA processing</keyword>
<name>A0A1E4RKH8_9ASCO</name>
<dbReference type="SMART" id="SM00386">
    <property type="entry name" value="HAT"/>
    <property type="match status" value="7"/>
</dbReference>
<dbReference type="InterPro" id="IPR045243">
    <property type="entry name" value="Rna14-like"/>
</dbReference>
<dbReference type="GeneID" id="30993263"/>
<evidence type="ECO:0000259" key="6">
    <source>
        <dbReference type="Pfam" id="PF05843"/>
    </source>
</evidence>
<keyword evidence="4" id="KW-0963">Cytoplasm</keyword>
<dbReference type="STRING" id="984485.A0A1E4RKH8"/>
<feature type="domain" description="Suppressor of forked" evidence="6">
    <location>
        <begin position="19"/>
        <end position="641"/>
    </location>
</feature>
<dbReference type="PANTHER" id="PTHR19980">
    <property type="entry name" value="RNA CLEAVAGE STIMULATION FACTOR"/>
    <property type="match status" value="1"/>
</dbReference>
<dbReference type="OrthoDB" id="26282at2759"/>
<reference evidence="8" key="1">
    <citation type="submission" date="2016-05" db="EMBL/GenBank/DDBJ databases">
        <title>Comparative genomics of biotechnologically important yeasts.</title>
        <authorList>
            <consortium name="DOE Joint Genome Institute"/>
            <person name="Riley R."/>
            <person name="Haridas S."/>
            <person name="Wolfe K.H."/>
            <person name="Lopes M.R."/>
            <person name="Hittinger C.T."/>
            <person name="Goker M."/>
            <person name="Salamov A."/>
            <person name="Wisecaver J."/>
            <person name="Long T.M."/>
            <person name="Aerts A.L."/>
            <person name="Barry K."/>
            <person name="Choi C."/>
            <person name="Clum A."/>
            <person name="Coughlan A.Y."/>
            <person name="Deshpande S."/>
            <person name="Douglass A.P."/>
            <person name="Hanson S.J."/>
            <person name="Klenk H.-P."/>
            <person name="Labutti K."/>
            <person name="Lapidus A."/>
            <person name="Lindquist E."/>
            <person name="Lipzen A."/>
            <person name="Meier-Kolthoff J.P."/>
            <person name="Ohm R.A."/>
            <person name="Otillar R.P."/>
            <person name="Pangilinan J."/>
            <person name="Peng Y."/>
            <person name="Rokas A."/>
            <person name="Rosa C.A."/>
            <person name="Scheuner C."/>
            <person name="Sibirny A.A."/>
            <person name="Slot J.C."/>
            <person name="Stielow J.B."/>
            <person name="Sun H."/>
            <person name="Kurtzman C.P."/>
            <person name="Blackwell M."/>
            <person name="Grigoriev I.V."/>
            <person name="Jeffries T.W."/>
        </authorList>
    </citation>
    <scope>NUCLEOTIDE SEQUENCE [LARGE SCALE GENOMIC DNA]</scope>
    <source>
        <strain evidence="8">NRRL Y-1933</strain>
    </source>
</reference>
<evidence type="ECO:0000256" key="4">
    <source>
        <dbReference type="RuleBase" id="RU369035"/>
    </source>
</evidence>
<dbReference type="Gene3D" id="1.25.40.1040">
    <property type="match status" value="2"/>
</dbReference>